<organism evidence="2 3">
    <name type="scientific">Plasticicumulans acidivorans</name>
    <dbReference type="NCBI Taxonomy" id="886464"/>
    <lineage>
        <taxon>Bacteria</taxon>
        <taxon>Pseudomonadati</taxon>
        <taxon>Pseudomonadota</taxon>
        <taxon>Gammaproteobacteria</taxon>
        <taxon>Candidatus Competibacteraceae</taxon>
        <taxon>Plasticicumulans</taxon>
    </lineage>
</organism>
<dbReference type="RefSeq" id="WP_110019464.1">
    <property type="nucleotide sequence ID" value="NZ_QGTJ01000009.1"/>
</dbReference>
<dbReference type="PROSITE" id="PS51085">
    <property type="entry name" value="2FE2S_FER_2"/>
    <property type="match status" value="1"/>
</dbReference>
<dbReference type="AlphaFoldDB" id="A0A317MT34"/>
<gene>
    <name evidence="2" type="ORF">C7443_109112</name>
</gene>
<dbReference type="EMBL" id="QGTJ01000009">
    <property type="protein sequence ID" value="PWV59859.1"/>
    <property type="molecule type" value="Genomic_DNA"/>
</dbReference>
<evidence type="ECO:0000313" key="3">
    <source>
        <dbReference type="Proteomes" id="UP000246569"/>
    </source>
</evidence>
<reference evidence="2 3" key="1">
    <citation type="submission" date="2018-05" db="EMBL/GenBank/DDBJ databases">
        <title>Genomic Encyclopedia of Type Strains, Phase IV (KMG-IV): sequencing the most valuable type-strain genomes for metagenomic binning, comparative biology and taxonomic classification.</title>
        <authorList>
            <person name="Goeker M."/>
        </authorList>
    </citation>
    <scope>NUCLEOTIDE SEQUENCE [LARGE SCALE GENOMIC DNA]</scope>
    <source>
        <strain evidence="2 3">DSM 23606</strain>
    </source>
</reference>
<dbReference type="CDD" id="cd00207">
    <property type="entry name" value="fer2"/>
    <property type="match status" value="1"/>
</dbReference>
<keyword evidence="3" id="KW-1185">Reference proteome</keyword>
<dbReference type="InterPro" id="IPR006058">
    <property type="entry name" value="2Fe2S_fd_BS"/>
</dbReference>
<evidence type="ECO:0000259" key="1">
    <source>
        <dbReference type="PROSITE" id="PS51085"/>
    </source>
</evidence>
<dbReference type="Gene3D" id="3.10.20.30">
    <property type="match status" value="1"/>
</dbReference>
<dbReference type="PROSITE" id="PS00197">
    <property type="entry name" value="2FE2S_FER_1"/>
    <property type="match status" value="1"/>
</dbReference>
<dbReference type="Pfam" id="PF00111">
    <property type="entry name" value="Fer2"/>
    <property type="match status" value="1"/>
</dbReference>
<dbReference type="InterPro" id="IPR001041">
    <property type="entry name" value="2Fe-2S_ferredoxin-type"/>
</dbReference>
<proteinExistence type="predicted"/>
<accession>A0A317MT34</accession>
<evidence type="ECO:0000313" key="2">
    <source>
        <dbReference type="EMBL" id="PWV59859.1"/>
    </source>
</evidence>
<dbReference type="SUPFAM" id="SSF54292">
    <property type="entry name" value="2Fe-2S ferredoxin-like"/>
    <property type="match status" value="1"/>
</dbReference>
<protein>
    <submittedName>
        <fullName evidence="2">2Fe-2S iron-sulfur cluster protein</fullName>
    </submittedName>
</protein>
<dbReference type="InterPro" id="IPR036010">
    <property type="entry name" value="2Fe-2S_ferredoxin-like_sf"/>
</dbReference>
<comment type="caution">
    <text evidence="2">The sequence shown here is derived from an EMBL/GenBank/DDBJ whole genome shotgun (WGS) entry which is preliminary data.</text>
</comment>
<name>A0A317MT34_9GAMM</name>
<dbReference type="GO" id="GO:0051537">
    <property type="term" value="F:2 iron, 2 sulfur cluster binding"/>
    <property type="evidence" value="ECO:0007669"/>
    <property type="project" value="InterPro"/>
</dbReference>
<feature type="domain" description="2Fe-2S ferredoxin-type" evidence="1">
    <location>
        <begin position="3"/>
        <end position="94"/>
    </location>
</feature>
<dbReference type="OrthoDB" id="4759734at2"/>
<sequence>MSFEIEILDSGERYACSAAQTLLGAMHQLGRRGIPLGCRSGGCGVCKVELLSGEVETGRMSRAHITHEEQAKGIVLACRACPRSAVQLRVLGHMQRVFGSSAMQSNVPTLRPAEAATHQR</sequence>
<dbReference type="InterPro" id="IPR012675">
    <property type="entry name" value="Beta-grasp_dom_sf"/>
</dbReference>
<dbReference type="Proteomes" id="UP000246569">
    <property type="component" value="Unassembled WGS sequence"/>
</dbReference>